<proteinExistence type="predicted"/>
<accession>F2PNI4</accession>
<evidence type="ECO:0000313" key="2">
    <source>
        <dbReference type="EMBL" id="EGE03452.1"/>
    </source>
</evidence>
<name>F2PNI4_TRIEC</name>
<dbReference type="HOGENOM" id="CLU_2442444_0_0_1"/>
<dbReference type="AlphaFoldDB" id="F2PNI4"/>
<dbReference type="VEuPathDB" id="FungiDB:TEQG_02487"/>
<feature type="compositionally biased region" description="Basic residues" evidence="1">
    <location>
        <begin position="81"/>
        <end position="90"/>
    </location>
</feature>
<keyword evidence="3" id="KW-1185">Reference proteome</keyword>
<evidence type="ECO:0000313" key="3">
    <source>
        <dbReference type="Proteomes" id="UP000009169"/>
    </source>
</evidence>
<gene>
    <name evidence="2" type="ORF">TEQG_02487</name>
</gene>
<dbReference type="EMBL" id="DS995727">
    <property type="protein sequence ID" value="EGE03452.1"/>
    <property type="molecule type" value="Genomic_DNA"/>
</dbReference>
<organism evidence="2 3">
    <name type="scientific">Trichophyton equinum (strain ATCC MYA-4606 / CBS 127.97)</name>
    <name type="common">Horse ringworm fungus</name>
    <dbReference type="NCBI Taxonomy" id="559882"/>
    <lineage>
        <taxon>Eukaryota</taxon>
        <taxon>Fungi</taxon>
        <taxon>Dikarya</taxon>
        <taxon>Ascomycota</taxon>
        <taxon>Pezizomycotina</taxon>
        <taxon>Eurotiomycetes</taxon>
        <taxon>Eurotiomycetidae</taxon>
        <taxon>Onygenales</taxon>
        <taxon>Arthrodermataceae</taxon>
        <taxon>Trichophyton</taxon>
    </lineage>
</organism>
<sequence length="90" mass="10411">MPRKLTAKERAKREYGATDDDIFDQQTIKHFIQYIAAGVWGYDDISLVLSIGQIRKSFTEWRRRKGSGLPHSVTNSGTHIGTHRLLKRRK</sequence>
<dbReference type="Proteomes" id="UP000009169">
    <property type="component" value="Unassembled WGS sequence"/>
</dbReference>
<evidence type="ECO:0000256" key="1">
    <source>
        <dbReference type="SAM" id="MobiDB-lite"/>
    </source>
</evidence>
<protein>
    <submittedName>
        <fullName evidence="2">Uncharacterized protein</fullName>
    </submittedName>
</protein>
<reference evidence="3" key="1">
    <citation type="journal article" date="2012" name="MBio">
        <title>Comparative genome analysis of Trichophyton rubrum and related dermatophytes reveals candidate genes involved in infection.</title>
        <authorList>
            <person name="Martinez D.A."/>
            <person name="Oliver B.G."/>
            <person name="Graeser Y."/>
            <person name="Goldberg J.M."/>
            <person name="Li W."/>
            <person name="Martinez-Rossi N.M."/>
            <person name="Monod M."/>
            <person name="Shelest E."/>
            <person name="Barton R.C."/>
            <person name="Birch E."/>
            <person name="Brakhage A.A."/>
            <person name="Chen Z."/>
            <person name="Gurr S.J."/>
            <person name="Heiman D."/>
            <person name="Heitman J."/>
            <person name="Kosti I."/>
            <person name="Rossi A."/>
            <person name="Saif S."/>
            <person name="Samalova M."/>
            <person name="Saunders C.W."/>
            <person name="Shea T."/>
            <person name="Summerbell R.C."/>
            <person name="Xu J."/>
            <person name="Young S."/>
            <person name="Zeng Q."/>
            <person name="Birren B.W."/>
            <person name="Cuomo C.A."/>
            <person name="White T.C."/>
        </authorList>
    </citation>
    <scope>NUCLEOTIDE SEQUENCE [LARGE SCALE GENOMIC DNA]</scope>
    <source>
        <strain evidence="3">ATCC MYA-4606 / CBS 127.97</strain>
    </source>
</reference>
<feature type="region of interest" description="Disordered" evidence="1">
    <location>
        <begin position="65"/>
        <end position="90"/>
    </location>
</feature>